<proteinExistence type="predicted"/>
<dbReference type="Pfam" id="PF03732">
    <property type="entry name" value="Retrotrans_gag"/>
    <property type="match status" value="1"/>
</dbReference>
<reference evidence="3" key="2">
    <citation type="journal article" date="2024" name="Plant">
        <title>Genomic evolution and insights into agronomic trait innovations of Sesamum species.</title>
        <authorList>
            <person name="Miao H."/>
            <person name="Wang L."/>
            <person name="Qu L."/>
            <person name="Liu H."/>
            <person name="Sun Y."/>
            <person name="Le M."/>
            <person name="Wang Q."/>
            <person name="Wei S."/>
            <person name="Zheng Y."/>
            <person name="Lin W."/>
            <person name="Duan Y."/>
            <person name="Cao H."/>
            <person name="Xiong S."/>
            <person name="Wang X."/>
            <person name="Wei L."/>
            <person name="Li C."/>
            <person name="Ma Q."/>
            <person name="Ju M."/>
            <person name="Zhao R."/>
            <person name="Li G."/>
            <person name="Mu C."/>
            <person name="Tian Q."/>
            <person name="Mei H."/>
            <person name="Zhang T."/>
            <person name="Gao T."/>
            <person name="Zhang H."/>
        </authorList>
    </citation>
    <scope>NUCLEOTIDE SEQUENCE</scope>
    <source>
        <strain evidence="3">KEN1</strain>
    </source>
</reference>
<feature type="compositionally biased region" description="Basic and acidic residues" evidence="1">
    <location>
        <begin position="171"/>
        <end position="182"/>
    </location>
</feature>
<feature type="compositionally biased region" description="Basic and acidic residues" evidence="1">
    <location>
        <begin position="141"/>
        <end position="155"/>
    </location>
</feature>
<reference evidence="3" key="1">
    <citation type="submission" date="2020-06" db="EMBL/GenBank/DDBJ databases">
        <authorList>
            <person name="Li T."/>
            <person name="Hu X."/>
            <person name="Zhang T."/>
            <person name="Song X."/>
            <person name="Zhang H."/>
            <person name="Dai N."/>
            <person name="Sheng W."/>
            <person name="Hou X."/>
            <person name="Wei L."/>
        </authorList>
    </citation>
    <scope>NUCLEOTIDE SEQUENCE</scope>
    <source>
        <strain evidence="3">KEN1</strain>
        <tissue evidence="3">Leaf</tissue>
    </source>
</reference>
<feature type="region of interest" description="Disordered" evidence="1">
    <location>
        <begin position="141"/>
        <end position="212"/>
    </location>
</feature>
<evidence type="ECO:0000259" key="2">
    <source>
        <dbReference type="Pfam" id="PF03732"/>
    </source>
</evidence>
<dbReference type="PANTHER" id="PTHR33223">
    <property type="entry name" value="CCHC-TYPE DOMAIN-CONTAINING PROTEIN"/>
    <property type="match status" value="1"/>
</dbReference>
<protein>
    <recommendedName>
        <fullName evidence="2">Retrotransposon gag domain-containing protein</fullName>
    </recommendedName>
</protein>
<dbReference type="AlphaFoldDB" id="A0AAW2SGB4"/>
<dbReference type="InterPro" id="IPR005162">
    <property type="entry name" value="Retrotrans_gag_dom"/>
</dbReference>
<comment type="caution">
    <text evidence="3">The sequence shown here is derived from an EMBL/GenBank/DDBJ whole genome shotgun (WGS) entry which is preliminary data.</text>
</comment>
<evidence type="ECO:0000313" key="3">
    <source>
        <dbReference type="EMBL" id="KAL0391483.1"/>
    </source>
</evidence>
<organism evidence="3">
    <name type="scientific">Sesamum latifolium</name>
    <dbReference type="NCBI Taxonomy" id="2727402"/>
    <lineage>
        <taxon>Eukaryota</taxon>
        <taxon>Viridiplantae</taxon>
        <taxon>Streptophyta</taxon>
        <taxon>Embryophyta</taxon>
        <taxon>Tracheophyta</taxon>
        <taxon>Spermatophyta</taxon>
        <taxon>Magnoliopsida</taxon>
        <taxon>eudicotyledons</taxon>
        <taxon>Gunneridae</taxon>
        <taxon>Pentapetalae</taxon>
        <taxon>asterids</taxon>
        <taxon>lamiids</taxon>
        <taxon>Lamiales</taxon>
        <taxon>Pedaliaceae</taxon>
        <taxon>Sesamum</taxon>
    </lineage>
</organism>
<dbReference type="EMBL" id="JACGWN010000018">
    <property type="protein sequence ID" value="KAL0391483.1"/>
    <property type="molecule type" value="Genomic_DNA"/>
</dbReference>
<evidence type="ECO:0000256" key="1">
    <source>
        <dbReference type="SAM" id="MobiDB-lite"/>
    </source>
</evidence>
<feature type="domain" description="Retrotransposon gag" evidence="2">
    <location>
        <begin position="47"/>
        <end position="121"/>
    </location>
</feature>
<dbReference type="PANTHER" id="PTHR33223:SF10">
    <property type="entry name" value="AMINOTRANSFERASE-LIKE PLANT MOBILE DOMAIN-CONTAINING PROTEIN"/>
    <property type="match status" value="1"/>
</dbReference>
<gene>
    <name evidence="3" type="ORF">Slati_4533400</name>
</gene>
<sequence length="212" mass="24138">MADELPANCHTPVITEYDSTTDLLEHLSHFENASLLHRYTDGIKCHIFVTAFARTAQQWFNQLPVGAIESFQEFRSLFLYQFASNRKFRKTELSLFAIRQKDNEPLKEYLQRLTLLHWKCPLPLKKYLQEYICWEKARGTGPYQKRESDKPKEAKGVSPETLPKGGPKTGSGDKAEPSDPPRKGFIQMIAGGPVGGDSHHARKAEVRKAHDV</sequence>
<name>A0AAW2SGB4_9LAMI</name>
<accession>A0AAW2SGB4</accession>
<feature type="compositionally biased region" description="Basic and acidic residues" evidence="1">
    <location>
        <begin position="197"/>
        <end position="212"/>
    </location>
</feature>